<keyword evidence="7" id="KW-0325">Glycoprotein</keyword>
<evidence type="ECO:0000313" key="9">
    <source>
        <dbReference type="Proteomes" id="UP000515150"/>
    </source>
</evidence>
<dbReference type="SMART" id="SM00409">
    <property type="entry name" value="IG"/>
    <property type="match status" value="2"/>
</dbReference>
<dbReference type="AlphaFoldDB" id="A0A6P7NPE2"/>
<keyword evidence="4" id="KW-0391">Immunity</keyword>
<protein>
    <submittedName>
        <fullName evidence="10">Uncharacterized protein LOC114864887</fullName>
    </submittedName>
</protein>
<dbReference type="CDD" id="cd00099">
    <property type="entry name" value="IgV"/>
    <property type="match status" value="1"/>
</dbReference>
<dbReference type="PANTHER" id="PTHR19433">
    <property type="entry name" value="T-CELL RECEPTOR ALPHA CHAIN V REGION-RELATED"/>
    <property type="match status" value="1"/>
</dbReference>
<dbReference type="GeneID" id="114864887"/>
<dbReference type="PANTHER" id="PTHR19433:SF111">
    <property type="entry name" value="T CELL RECEPTOR ALPHA VARIABLE 4"/>
    <property type="match status" value="1"/>
</dbReference>
<keyword evidence="3" id="KW-0732">Signal</keyword>
<organism evidence="9 10">
    <name type="scientific">Betta splendens</name>
    <name type="common">Siamese fighting fish</name>
    <dbReference type="NCBI Taxonomy" id="158456"/>
    <lineage>
        <taxon>Eukaryota</taxon>
        <taxon>Metazoa</taxon>
        <taxon>Chordata</taxon>
        <taxon>Craniata</taxon>
        <taxon>Vertebrata</taxon>
        <taxon>Euteleostomi</taxon>
        <taxon>Actinopterygii</taxon>
        <taxon>Neopterygii</taxon>
        <taxon>Teleostei</taxon>
        <taxon>Neoteleostei</taxon>
        <taxon>Acanthomorphata</taxon>
        <taxon>Anabantaria</taxon>
        <taxon>Anabantiformes</taxon>
        <taxon>Anabantoidei</taxon>
        <taxon>Osphronemidae</taxon>
        <taxon>Betta</taxon>
    </lineage>
</organism>
<accession>A0A6P7NPE2</accession>
<evidence type="ECO:0000256" key="2">
    <source>
        <dbReference type="ARBA" id="ARBA00022475"/>
    </source>
</evidence>
<dbReference type="Gene3D" id="2.60.40.10">
    <property type="entry name" value="Immunoglobulins"/>
    <property type="match status" value="2"/>
</dbReference>
<keyword evidence="5" id="KW-0472">Membrane</keyword>
<evidence type="ECO:0000256" key="3">
    <source>
        <dbReference type="ARBA" id="ARBA00022729"/>
    </source>
</evidence>
<dbReference type="Proteomes" id="UP000515150">
    <property type="component" value="Chromosome 10"/>
</dbReference>
<proteinExistence type="predicted"/>
<dbReference type="OrthoDB" id="6370831at2759"/>
<comment type="subcellular location">
    <subcellularLocation>
        <location evidence="1">Cell membrane</location>
    </subcellularLocation>
</comment>
<dbReference type="GO" id="GO:0005886">
    <property type="term" value="C:plasma membrane"/>
    <property type="evidence" value="ECO:0007669"/>
    <property type="project" value="UniProtKB-SubCell"/>
</dbReference>
<reference evidence="10" key="1">
    <citation type="submission" date="2025-08" db="UniProtKB">
        <authorList>
            <consortium name="RefSeq"/>
        </authorList>
    </citation>
    <scope>IDENTIFICATION</scope>
</reference>
<dbReference type="InterPro" id="IPR003599">
    <property type="entry name" value="Ig_sub"/>
</dbReference>
<dbReference type="InterPro" id="IPR007110">
    <property type="entry name" value="Ig-like_dom"/>
</dbReference>
<dbReference type="Pfam" id="PF07686">
    <property type="entry name" value="V-set"/>
    <property type="match status" value="1"/>
</dbReference>
<dbReference type="RefSeq" id="XP_029021722.2">
    <property type="nucleotide sequence ID" value="XM_029165889.3"/>
</dbReference>
<dbReference type="InParanoid" id="A0A6P7NPE2"/>
<dbReference type="InterPro" id="IPR052051">
    <property type="entry name" value="TCR_complex_component"/>
</dbReference>
<dbReference type="PROSITE" id="PS50835">
    <property type="entry name" value="IG_LIKE"/>
    <property type="match status" value="1"/>
</dbReference>
<feature type="domain" description="Ig-like" evidence="8">
    <location>
        <begin position="125"/>
        <end position="220"/>
    </location>
</feature>
<dbReference type="GO" id="GO:0009617">
    <property type="term" value="P:response to bacterium"/>
    <property type="evidence" value="ECO:0007669"/>
    <property type="project" value="TreeGrafter"/>
</dbReference>
<dbReference type="InterPro" id="IPR013783">
    <property type="entry name" value="Ig-like_fold"/>
</dbReference>
<dbReference type="SMART" id="SM00406">
    <property type="entry name" value="IGv"/>
    <property type="match status" value="2"/>
</dbReference>
<evidence type="ECO:0000313" key="10">
    <source>
        <dbReference type="RefSeq" id="XP_029021722.2"/>
    </source>
</evidence>
<evidence type="ECO:0000256" key="1">
    <source>
        <dbReference type="ARBA" id="ARBA00004236"/>
    </source>
</evidence>
<evidence type="ECO:0000256" key="4">
    <source>
        <dbReference type="ARBA" id="ARBA00022859"/>
    </source>
</evidence>
<dbReference type="InterPro" id="IPR036179">
    <property type="entry name" value="Ig-like_dom_sf"/>
</dbReference>
<keyword evidence="9" id="KW-1185">Reference proteome</keyword>
<dbReference type="InterPro" id="IPR013106">
    <property type="entry name" value="Ig_V-set"/>
</dbReference>
<name>A0A6P7NPE2_BETSP</name>
<dbReference type="KEGG" id="bspl:114864887"/>
<dbReference type="SUPFAM" id="SSF48726">
    <property type="entry name" value="Immunoglobulin"/>
    <property type="match status" value="2"/>
</dbReference>
<evidence type="ECO:0000256" key="7">
    <source>
        <dbReference type="ARBA" id="ARBA00023180"/>
    </source>
</evidence>
<evidence type="ECO:0000256" key="5">
    <source>
        <dbReference type="ARBA" id="ARBA00023136"/>
    </source>
</evidence>
<dbReference type="GO" id="GO:0002376">
    <property type="term" value="P:immune system process"/>
    <property type="evidence" value="ECO:0007669"/>
    <property type="project" value="UniProtKB-KW"/>
</dbReference>
<evidence type="ECO:0000259" key="8">
    <source>
        <dbReference type="PROSITE" id="PS50835"/>
    </source>
</evidence>
<gene>
    <name evidence="10" type="primary">LOC114864887</name>
</gene>
<keyword evidence="6" id="KW-1015">Disulfide bond</keyword>
<keyword evidence="2" id="KW-1003">Cell membrane</keyword>
<sequence>MVLMLLMLSVERCTNDQLFETKNVFVGEEVELLCPRERESTLTFLYWFRLVSGRSPDFIGGTFSFDDDGIKEIPRITAKQGPGTYLLHIKETDMNDTGFYYCMKTRGINLTFLKRIILTVTAPEPEITEEQTPGPVPPEDSVTLQCSVLSDSDSGTCPRAQGVHWFRPGSDGSQARFIFTEGDSGGECERRPEIQPPQKCVYNFSKTISSSDAGTYHCAVATCGQILYGNGTKLDIDGNCPTLILLLI</sequence>
<evidence type="ECO:0000256" key="6">
    <source>
        <dbReference type="ARBA" id="ARBA00023157"/>
    </source>
</evidence>